<dbReference type="InterPro" id="IPR036875">
    <property type="entry name" value="Znf_CCHC_sf"/>
</dbReference>
<feature type="non-terminal residue" evidence="1">
    <location>
        <position position="215"/>
    </location>
</feature>
<dbReference type="AlphaFoldDB" id="A0A5C6PH82"/>
<name>A0A5C6PH82_9TELE</name>
<evidence type="ECO:0000313" key="1">
    <source>
        <dbReference type="EMBL" id="TWW78221.1"/>
    </source>
</evidence>
<reference evidence="1 2" key="1">
    <citation type="submission" date="2019-04" db="EMBL/GenBank/DDBJ databases">
        <title>Chromosome genome assembly for Takifugu flavidus.</title>
        <authorList>
            <person name="Xiao S."/>
        </authorList>
    </citation>
    <scope>NUCLEOTIDE SEQUENCE [LARGE SCALE GENOMIC DNA]</scope>
    <source>
        <strain evidence="1">HTHZ2018</strain>
        <tissue evidence="1">Muscle</tissue>
    </source>
</reference>
<gene>
    <name evidence="1" type="ORF">D4764_11G0003420</name>
</gene>
<dbReference type="SUPFAM" id="SSF57756">
    <property type="entry name" value="Retrovirus zinc finger-like domains"/>
    <property type="match status" value="1"/>
</dbReference>
<comment type="caution">
    <text evidence="1">The sequence shown here is derived from an EMBL/GenBank/DDBJ whole genome shotgun (WGS) entry which is preliminary data.</text>
</comment>
<sequence length="215" mass="24089">MADLMQQVTFLADPAPQPASPTASAIVTSPWIPSTHIYDLDKCLGFLLQCRLVFLIRRYFKPWGREKLQSCHWLELRAAKGLPIRYLAYLKLKVELCGINIIRRCYEVLFSQHGLALFDLPVVSEAPISVEFRPPTHPPHWGDPGSLMGTSGAVPRGEVLSQLRAIPPVCPHSHQREERRRRHQSHLCLYCSGQGHFVVTCPVKSPALPVTGGIL</sequence>
<accession>A0A5C6PH82</accession>
<dbReference type="Proteomes" id="UP000324091">
    <property type="component" value="Chromosome 11"/>
</dbReference>
<dbReference type="EMBL" id="RHFK02000003">
    <property type="protein sequence ID" value="TWW78221.1"/>
    <property type="molecule type" value="Genomic_DNA"/>
</dbReference>
<dbReference type="GO" id="GO:0008270">
    <property type="term" value="F:zinc ion binding"/>
    <property type="evidence" value="ECO:0007669"/>
    <property type="project" value="InterPro"/>
</dbReference>
<organism evidence="1 2">
    <name type="scientific">Takifugu flavidus</name>
    <name type="common">sansaifugu</name>
    <dbReference type="NCBI Taxonomy" id="433684"/>
    <lineage>
        <taxon>Eukaryota</taxon>
        <taxon>Metazoa</taxon>
        <taxon>Chordata</taxon>
        <taxon>Craniata</taxon>
        <taxon>Vertebrata</taxon>
        <taxon>Euteleostomi</taxon>
        <taxon>Actinopterygii</taxon>
        <taxon>Neopterygii</taxon>
        <taxon>Teleostei</taxon>
        <taxon>Neoteleostei</taxon>
        <taxon>Acanthomorphata</taxon>
        <taxon>Eupercaria</taxon>
        <taxon>Tetraodontiformes</taxon>
        <taxon>Tetradontoidea</taxon>
        <taxon>Tetraodontidae</taxon>
        <taxon>Takifugu</taxon>
    </lineage>
</organism>
<keyword evidence="2" id="KW-1185">Reference proteome</keyword>
<protein>
    <recommendedName>
        <fullName evidence="3">CCHC-type domain-containing protein</fullName>
    </recommendedName>
</protein>
<proteinExistence type="predicted"/>
<dbReference type="GO" id="GO:0003676">
    <property type="term" value="F:nucleic acid binding"/>
    <property type="evidence" value="ECO:0007669"/>
    <property type="project" value="InterPro"/>
</dbReference>
<evidence type="ECO:0000313" key="2">
    <source>
        <dbReference type="Proteomes" id="UP000324091"/>
    </source>
</evidence>
<evidence type="ECO:0008006" key="3">
    <source>
        <dbReference type="Google" id="ProtNLM"/>
    </source>
</evidence>